<dbReference type="RefSeq" id="WP_379722060.1">
    <property type="nucleotide sequence ID" value="NZ_JBHRYJ010000001.1"/>
</dbReference>
<evidence type="ECO:0000313" key="2">
    <source>
        <dbReference type="Proteomes" id="UP001595711"/>
    </source>
</evidence>
<protein>
    <submittedName>
        <fullName evidence="1">Uncharacterized protein</fullName>
    </submittedName>
</protein>
<reference evidence="2" key="1">
    <citation type="journal article" date="2019" name="Int. J. Syst. Evol. Microbiol.">
        <title>The Global Catalogue of Microorganisms (GCM) 10K type strain sequencing project: providing services to taxonomists for standard genome sequencing and annotation.</title>
        <authorList>
            <consortium name="The Broad Institute Genomics Platform"/>
            <consortium name="The Broad Institute Genome Sequencing Center for Infectious Disease"/>
            <person name="Wu L."/>
            <person name="Ma J."/>
        </authorList>
    </citation>
    <scope>NUCLEOTIDE SEQUENCE [LARGE SCALE GENOMIC DNA]</scope>
    <source>
        <strain evidence="2">KCTC 42182</strain>
    </source>
</reference>
<dbReference type="EMBL" id="JBHRYJ010000001">
    <property type="protein sequence ID" value="MFC3674694.1"/>
    <property type="molecule type" value="Genomic_DNA"/>
</dbReference>
<name>A0ABV7VB67_9PROT</name>
<accession>A0ABV7VB67</accession>
<comment type="caution">
    <text evidence="1">The sequence shown here is derived from an EMBL/GenBank/DDBJ whole genome shotgun (WGS) entry which is preliminary data.</text>
</comment>
<evidence type="ECO:0000313" key="1">
    <source>
        <dbReference type="EMBL" id="MFC3674694.1"/>
    </source>
</evidence>
<organism evidence="1 2">
    <name type="scientific">Ferrovibrio xuzhouensis</name>
    <dbReference type="NCBI Taxonomy" id="1576914"/>
    <lineage>
        <taxon>Bacteria</taxon>
        <taxon>Pseudomonadati</taxon>
        <taxon>Pseudomonadota</taxon>
        <taxon>Alphaproteobacteria</taxon>
        <taxon>Rhodospirillales</taxon>
        <taxon>Rhodospirillaceae</taxon>
        <taxon>Ferrovibrio</taxon>
    </lineage>
</organism>
<dbReference type="InterPro" id="IPR027417">
    <property type="entry name" value="P-loop_NTPase"/>
</dbReference>
<dbReference type="Proteomes" id="UP001595711">
    <property type="component" value="Unassembled WGS sequence"/>
</dbReference>
<proteinExistence type="predicted"/>
<keyword evidence="2" id="KW-1185">Reference proteome</keyword>
<dbReference type="SUPFAM" id="SSF52540">
    <property type="entry name" value="P-loop containing nucleoside triphosphate hydrolases"/>
    <property type="match status" value="1"/>
</dbReference>
<sequence length="285" mass="30316">MPDNRPNPTISHTLAIADQIAAERMRQIHAEGFTIQNDDAYEFGELARAAGSYAITAGQEIARAAGSPLAHAAHHLAPMPATWPFPLQWWKPRDVRGDLIRAGALILAAIESLDRKSGDDTVPGINPFGSGPTEIGLRHQPQALDASPLAGCALYTEAARRFHAATGTSRCAILQGPANDLRAEIAERCARHGFVTRCLPPRNTSGPLHITLTGPAGCGKTTFLNGLADAGFIVRDREFGMETADAEPRESACIYGRPLAPAEVMAQRNAEMQHVEAIGIAAPGP</sequence>
<gene>
    <name evidence="1" type="ORF">ACFOOQ_04005</name>
</gene>